<reference evidence="2 3" key="1">
    <citation type="journal article" date="2017" name="MBio">
        <title>Type VI secretion-mediated competition in the bee gut microbiome.</title>
        <authorList>
            <person name="Steele M.I."/>
            <person name="Kwong W.K."/>
            <person name="Powell J.E."/>
            <person name="Whiteley M."/>
            <person name="Moran N.A."/>
        </authorList>
    </citation>
    <scope>NUCLEOTIDE SEQUENCE [LARGE SCALE GENOMIC DNA]</scope>
    <source>
        <strain evidence="2 3">HK3</strain>
    </source>
</reference>
<dbReference type="AlphaFoldDB" id="A0A855FP01"/>
<keyword evidence="1" id="KW-1133">Transmembrane helix</keyword>
<accession>A0A855FP01</accession>
<sequence length="95" mass="10996">MEVINFTPIIGIIFITLISFLWLISIMALILGIWPRFSKKLIDYKSGVDEDVKKDRNDLFIICRNKIFFVRLSLITILIWSTLLVLTAIGLIKNI</sequence>
<keyword evidence="1" id="KW-0472">Membrane</keyword>
<comment type="caution">
    <text evidence="2">The sequence shown here is derived from an EMBL/GenBank/DDBJ whole genome shotgun (WGS) entry which is preliminary data.</text>
</comment>
<gene>
    <name evidence="2" type="ORF">BHC57_01505</name>
</gene>
<dbReference type="EMBL" id="MEIU01000009">
    <property type="protein sequence ID" value="PIT62132.1"/>
    <property type="molecule type" value="Genomic_DNA"/>
</dbReference>
<evidence type="ECO:0000313" key="2">
    <source>
        <dbReference type="EMBL" id="PIT62132.1"/>
    </source>
</evidence>
<dbReference type="Proteomes" id="UP000230463">
    <property type="component" value="Unassembled WGS sequence"/>
</dbReference>
<evidence type="ECO:0000313" key="3">
    <source>
        <dbReference type="Proteomes" id="UP000230463"/>
    </source>
</evidence>
<dbReference type="RefSeq" id="WP_100123172.1">
    <property type="nucleotide sequence ID" value="NZ_MEIU01000009.1"/>
</dbReference>
<evidence type="ECO:0000256" key="1">
    <source>
        <dbReference type="SAM" id="Phobius"/>
    </source>
</evidence>
<name>A0A855FP01_9NEIS</name>
<proteinExistence type="predicted"/>
<organism evidence="2 3">
    <name type="scientific">Snodgrassella alvi</name>
    <dbReference type="NCBI Taxonomy" id="1196083"/>
    <lineage>
        <taxon>Bacteria</taxon>
        <taxon>Pseudomonadati</taxon>
        <taxon>Pseudomonadota</taxon>
        <taxon>Betaproteobacteria</taxon>
        <taxon>Neisseriales</taxon>
        <taxon>Neisseriaceae</taxon>
        <taxon>Snodgrassella</taxon>
    </lineage>
</organism>
<protein>
    <submittedName>
        <fullName evidence="2">Uncharacterized protein</fullName>
    </submittedName>
</protein>
<feature type="transmembrane region" description="Helical" evidence="1">
    <location>
        <begin position="6"/>
        <end position="34"/>
    </location>
</feature>
<feature type="transmembrane region" description="Helical" evidence="1">
    <location>
        <begin position="68"/>
        <end position="92"/>
    </location>
</feature>
<keyword evidence="1" id="KW-0812">Transmembrane</keyword>